<sequence>MNNNQNNYDWNPNQQDPQKMNMQNDGSANSQMNMPNMLGANMQIPQGMMPYGMNSYMNQFQMGNMPQNSNMGGSMYSGNGGNINQEGSFIPNNNSQDQNQQVPDGTYGNQGQPAGTEEINQPNVPEQKVETQEQNPEKEGITGGEGRALDENALTRAIIPDSQPAHAKDQNGKTKKNVEENSKENDEDPEGKYNLRKRSRKEIPSYYDEFSDEENKPDRRHKKQKNEEEDYDPEQDEEDDNNPKNKFHQQDQNNFSGGQNQMDNYMMQQMMMQQMYNNSAMGEGMPNVNQISSNLNNMNNMMGSQYPQNQMAQQNFSNGGQSNTQVPQKSGGCGGAKEGPGGVCTHCNKPRPPPELLAQILALQNSRQTQMNQGYNDPYSYMMGGNSMMNGMSANNGYYGATGNTQGSNQNMNSGNNYAANNTQYPMQNSGNGGQGYPSQQESSKAQNNSNNQTGYGMMNGGNSGQPGGSGSNFDSNNFSASNTQMGSYPMMGGYQNMNQSTPGGGNGMNNGYSYGYSMYNSNGQNPQGNNQGMTPEQMQQMMQGNNQWMQDMNSRKNN</sequence>
<feature type="region of interest" description="Disordered" evidence="1">
    <location>
        <begin position="408"/>
        <end position="485"/>
    </location>
</feature>
<feature type="compositionally biased region" description="Low complexity" evidence="1">
    <location>
        <begin position="408"/>
        <end position="424"/>
    </location>
</feature>
<evidence type="ECO:0000313" key="3">
    <source>
        <dbReference type="Proteomes" id="UP001295684"/>
    </source>
</evidence>
<evidence type="ECO:0000313" key="2">
    <source>
        <dbReference type="EMBL" id="CAI2385603.1"/>
    </source>
</evidence>
<dbReference type="Proteomes" id="UP001295684">
    <property type="component" value="Unassembled WGS sequence"/>
</dbReference>
<keyword evidence="3" id="KW-1185">Reference proteome</keyword>
<reference evidence="2" key="1">
    <citation type="submission" date="2023-07" db="EMBL/GenBank/DDBJ databases">
        <authorList>
            <consortium name="AG Swart"/>
            <person name="Singh M."/>
            <person name="Singh A."/>
            <person name="Seah K."/>
            <person name="Emmerich C."/>
        </authorList>
    </citation>
    <scope>NUCLEOTIDE SEQUENCE</scope>
    <source>
        <strain evidence="2">DP1</strain>
    </source>
</reference>
<feature type="region of interest" description="Disordered" evidence="1">
    <location>
        <begin position="315"/>
        <end position="334"/>
    </location>
</feature>
<feature type="region of interest" description="Disordered" evidence="1">
    <location>
        <begin position="68"/>
        <end position="261"/>
    </location>
</feature>
<name>A0AAD1Y5M3_EUPCR</name>
<feature type="compositionally biased region" description="Basic and acidic residues" evidence="1">
    <location>
        <begin position="166"/>
        <end position="184"/>
    </location>
</feature>
<feature type="compositionally biased region" description="Low complexity" evidence="1">
    <location>
        <begin position="68"/>
        <end position="77"/>
    </location>
</feature>
<feature type="region of interest" description="Disordered" evidence="1">
    <location>
        <begin position="1"/>
        <end position="34"/>
    </location>
</feature>
<dbReference type="AlphaFoldDB" id="A0AAD1Y5M3"/>
<accession>A0AAD1Y5M3</accession>
<feature type="compositionally biased region" description="Gly residues" evidence="1">
    <location>
        <begin position="458"/>
        <end position="471"/>
    </location>
</feature>
<comment type="caution">
    <text evidence="2">The sequence shown here is derived from an EMBL/GenBank/DDBJ whole genome shotgun (WGS) entry which is preliminary data.</text>
</comment>
<protein>
    <submittedName>
        <fullName evidence="2">Uncharacterized protein</fullName>
    </submittedName>
</protein>
<feature type="compositionally biased region" description="Polar residues" evidence="1">
    <location>
        <begin position="20"/>
        <end position="34"/>
    </location>
</feature>
<feature type="compositionally biased region" description="Polar residues" evidence="1">
    <location>
        <begin position="85"/>
        <end position="124"/>
    </location>
</feature>
<proteinExistence type="predicted"/>
<gene>
    <name evidence="2" type="ORF">ECRASSUSDP1_LOCUS27181</name>
</gene>
<feature type="compositionally biased region" description="Polar residues" evidence="1">
    <location>
        <begin position="315"/>
        <end position="328"/>
    </location>
</feature>
<feature type="compositionally biased region" description="Acidic residues" evidence="1">
    <location>
        <begin position="227"/>
        <end position="240"/>
    </location>
</feature>
<dbReference type="EMBL" id="CAMPGE010028041">
    <property type="protein sequence ID" value="CAI2385603.1"/>
    <property type="molecule type" value="Genomic_DNA"/>
</dbReference>
<feature type="compositionally biased region" description="Basic and acidic residues" evidence="1">
    <location>
        <begin position="127"/>
        <end position="140"/>
    </location>
</feature>
<feature type="compositionally biased region" description="Polar residues" evidence="1">
    <location>
        <begin position="437"/>
        <end position="455"/>
    </location>
</feature>
<feature type="compositionally biased region" description="Low complexity" evidence="1">
    <location>
        <begin position="1"/>
        <end position="18"/>
    </location>
</feature>
<organism evidence="2 3">
    <name type="scientific">Euplotes crassus</name>
    <dbReference type="NCBI Taxonomy" id="5936"/>
    <lineage>
        <taxon>Eukaryota</taxon>
        <taxon>Sar</taxon>
        <taxon>Alveolata</taxon>
        <taxon>Ciliophora</taxon>
        <taxon>Intramacronucleata</taxon>
        <taxon>Spirotrichea</taxon>
        <taxon>Hypotrichia</taxon>
        <taxon>Euplotida</taxon>
        <taxon>Euplotidae</taxon>
        <taxon>Moneuplotes</taxon>
    </lineage>
</organism>
<evidence type="ECO:0000256" key="1">
    <source>
        <dbReference type="SAM" id="MobiDB-lite"/>
    </source>
</evidence>
<feature type="compositionally biased region" description="Low complexity" evidence="1">
    <location>
        <begin position="472"/>
        <end position="483"/>
    </location>
</feature>